<evidence type="ECO:0000313" key="6">
    <source>
        <dbReference type="Proteomes" id="UP000246018"/>
    </source>
</evidence>
<evidence type="ECO:0000256" key="2">
    <source>
        <dbReference type="ARBA" id="ARBA00023125"/>
    </source>
</evidence>
<dbReference type="CDD" id="cd06267">
    <property type="entry name" value="PBP1_LacI_sugar_binding-like"/>
    <property type="match status" value="1"/>
</dbReference>
<dbReference type="SUPFAM" id="SSF47413">
    <property type="entry name" value="lambda repressor-like DNA-binding domains"/>
    <property type="match status" value="1"/>
</dbReference>
<keyword evidence="3" id="KW-0804">Transcription</keyword>
<name>A0A2T8F7H5_9ACTN</name>
<protein>
    <submittedName>
        <fullName evidence="5">LacI family transcriptional regulator</fullName>
    </submittedName>
</protein>
<evidence type="ECO:0000313" key="5">
    <source>
        <dbReference type="EMBL" id="PVG81666.1"/>
    </source>
</evidence>
<dbReference type="Gene3D" id="1.10.260.40">
    <property type="entry name" value="lambda repressor-like DNA-binding domains"/>
    <property type="match status" value="1"/>
</dbReference>
<accession>A0A2T8F7H5</accession>
<sequence>MESCSGTCPNSRTVTTMASLEDVAAHAKVSVATASRVLNGSRHPVSDATKAKVHASAAELGYSPSAVAQALANKQSRIIGVIVEDSADPYFAEITRGVEDVASRAGYLTIVCNADRKIDVEVEQMTLMRHYSAAGVIFAGSGFIGGDHARLAGLVKAARDDGITVVSLGRREIEADVVTYDNEAAAHDLTVSLIASAHKRIVLVGGLPGVYAAEDRKLGYLRAMDEAGLAPEVIPGTFGPESGSSAALRLLVGGSLPDAVIGSNDQTAGGILTAFRQADIKVPEQVAVAGIGGTRLAALLDMTTAAVPLHTLGATAAHRILHPERSREPIILPHQIVPRGTTAHAGYASL</sequence>
<dbReference type="Pfam" id="PF00532">
    <property type="entry name" value="Peripla_BP_1"/>
    <property type="match status" value="1"/>
</dbReference>
<feature type="domain" description="HTH lacI-type" evidence="4">
    <location>
        <begin position="18"/>
        <end position="73"/>
    </location>
</feature>
<dbReference type="InterPro" id="IPR001761">
    <property type="entry name" value="Peripla_BP/Lac1_sug-bd_dom"/>
</dbReference>
<evidence type="ECO:0000256" key="1">
    <source>
        <dbReference type="ARBA" id="ARBA00023015"/>
    </source>
</evidence>
<comment type="caution">
    <text evidence="5">The sequence shown here is derived from an EMBL/GenBank/DDBJ whole genome shotgun (WGS) entry which is preliminary data.</text>
</comment>
<dbReference type="PANTHER" id="PTHR30146">
    <property type="entry name" value="LACI-RELATED TRANSCRIPTIONAL REPRESSOR"/>
    <property type="match status" value="1"/>
</dbReference>
<dbReference type="PROSITE" id="PS50932">
    <property type="entry name" value="HTH_LACI_2"/>
    <property type="match status" value="1"/>
</dbReference>
<gene>
    <name evidence="5" type="ORF">DDE18_16900</name>
</gene>
<keyword evidence="1" id="KW-0805">Transcription regulation</keyword>
<keyword evidence="2" id="KW-0238">DNA-binding</keyword>
<dbReference type="InterPro" id="IPR000843">
    <property type="entry name" value="HTH_LacI"/>
</dbReference>
<dbReference type="InterPro" id="IPR028082">
    <property type="entry name" value="Peripla_BP_I"/>
</dbReference>
<dbReference type="PANTHER" id="PTHR30146:SF109">
    <property type="entry name" value="HTH-TYPE TRANSCRIPTIONAL REGULATOR GALS"/>
    <property type="match status" value="1"/>
</dbReference>
<keyword evidence="6" id="KW-1185">Reference proteome</keyword>
<dbReference type="EMBL" id="QDGZ01000007">
    <property type="protein sequence ID" value="PVG81666.1"/>
    <property type="molecule type" value="Genomic_DNA"/>
</dbReference>
<dbReference type="GO" id="GO:0003700">
    <property type="term" value="F:DNA-binding transcription factor activity"/>
    <property type="evidence" value="ECO:0007669"/>
    <property type="project" value="TreeGrafter"/>
</dbReference>
<dbReference type="GO" id="GO:0000976">
    <property type="term" value="F:transcription cis-regulatory region binding"/>
    <property type="evidence" value="ECO:0007669"/>
    <property type="project" value="TreeGrafter"/>
</dbReference>
<evidence type="ECO:0000259" key="4">
    <source>
        <dbReference type="PROSITE" id="PS50932"/>
    </source>
</evidence>
<organism evidence="5 6">
    <name type="scientific">Nocardioides gansuensis</name>
    <dbReference type="NCBI Taxonomy" id="2138300"/>
    <lineage>
        <taxon>Bacteria</taxon>
        <taxon>Bacillati</taxon>
        <taxon>Actinomycetota</taxon>
        <taxon>Actinomycetes</taxon>
        <taxon>Propionibacteriales</taxon>
        <taxon>Nocardioidaceae</taxon>
        <taxon>Nocardioides</taxon>
    </lineage>
</organism>
<dbReference type="CDD" id="cd01392">
    <property type="entry name" value="HTH_LacI"/>
    <property type="match status" value="1"/>
</dbReference>
<dbReference type="PROSITE" id="PS00356">
    <property type="entry name" value="HTH_LACI_1"/>
    <property type="match status" value="1"/>
</dbReference>
<dbReference type="Proteomes" id="UP000246018">
    <property type="component" value="Unassembled WGS sequence"/>
</dbReference>
<evidence type="ECO:0000256" key="3">
    <source>
        <dbReference type="ARBA" id="ARBA00023163"/>
    </source>
</evidence>
<dbReference type="InterPro" id="IPR010982">
    <property type="entry name" value="Lambda_DNA-bd_dom_sf"/>
</dbReference>
<dbReference type="SMART" id="SM00354">
    <property type="entry name" value="HTH_LACI"/>
    <property type="match status" value="1"/>
</dbReference>
<dbReference type="SUPFAM" id="SSF53822">
    <property type="entry name" value="Periplasmic binding protein-like I"/>
    <property type="match status" value="1"/>
</dbReference>
<dbReference type="Pfam" id="PF00356">
    <property type="entry name" value="LacI"/>
    <property type="match status" value="1"/>
</dbReference>
<dbReference type="Gene3D" id="3.40.50.2300">
    <property type="match status" value="2"/>
</dbReference>
<dbReference type="AlphaFoldDB" id="A0A2T8F7H5"/>
<proteinExistence type="predicted"/>
<reference evidence="5 6" key="1">
    <citation type="submission" date="2018-04" db="EMBL/GenBank/DDBJ databases">
        <title>Genome of Nocardioides gansuensis WSJ-1.</title>
        <authorList>
            <person name="Wu S."/>
            <person name="Wang G."/>
        </authorList>
    </citation>
    <scope>NUCLEOTIDE SEQUENCE [LARGE SCALE GENOMIC DNA]</scope>
    <source>
        <strain evidence="5 6">WSJ-1</strain>
    </source>
</reference>